<protein>
    <recommendedName>
        <fullName evidence="2">Methyl-accepting chemotaxis protein</fullName>
    </recommendedName>
</protein>
<evidence type="ECO:0000313" key="1">
    <source>
        <dbReference type="EMBL" id="VAW32055.1"/>
    </source>
</evidence>
<accession>A0A3B0ULV6</accession>
<evidence type="ECO:0008006" key="2">
    <source>
        <dbReference type="Google" id="ProtNLM"/>
    </source>
</evidence>
<dbReference type="EMBL" id="UOEU01000316">
    <property type="protein sequence ID" value="VAW32055.1"/>
    <property type="molecule type" value="Genomic_DNA"/>
</dbReference>
<gene>
    <name evidence="1" type="ORF">MNBD_CHLOROFLEXI01-1614</name>
</gene>
<dbReference type="AlphaFoldDB" id="A0A3B0ULV6"/>
<proteinExistence type="predicted"/>
<name>A0A3B0ULV6_9ZZZZ</name>
<reference evidence="1" key="1">
    <citation type="submission" date="2018-06" db="EMBL/GenBank/DDBJ databases">
        <authorList>
            <person name="Zhirakovskaya E."/>
        </authorList>
    </citation>
    <scope>NUCLEOTIDE SEQUENCE</scope>
</reference>
<feature type="non-terminal residue" evidence="1">
    <location>
        <position position="110"/>
    </location>
</feature>
<organism evidence="1">
    <name type="scientific">hydrothermal vent metagenome</name>
    <dbReference type="NCBI Taxonomy" id="652676"/>
    <lineage>
        <taxon>unclassified sequences</taxon>
        <taxon>metagenomes</taxon>
        <taxon>ecological metagenomes</taxon>
    </lineage>
</organism>
<sequence length="110" mass="11920">MFSHWRLRTRLVAAFVGLILLGFTGLSLLAGNQIAAGAVEDYERSLETQAELVGRSLEDVIEDYFENEASFAEVETAVSELANDLGLQITLIDVNGLAWISSDDAVVNSS</sequence>